<comment type="caution">
    <text evidence="2">The sequence shown here is derived from an EMBL/GenBank/DDBJ whole genome shotgun (WGS) entry which is preliminary data.</text>
</comment>
<sequence length="75" mass="7837">MTKYSTAAVTKARAPIPISLETRSASVPMAESKRAPTAASPKTSPVSIRKPPKTKAQMRAAITAPGWPDFSGRGA</sequence>
<proteinExistence type="predicted"/>
<organism evidence="2 3">
    <name type="scientific">Streptomonospora halophila</name>
    <dbReference type="NCBI Taxonomy" id="427369"/>
    <lineage>
        <taxon>Bacteria</taxon>
        <taxon>Bacillati</taxon>
        <taxon>Actinomycetota</taxon>
        <taxon>Actinomycetes</taxon>
        <taxon>Streptosporangiales</taxon>
        <taxon>Nocardiopsidaceae</taxon>
        <taxon>Streptomonospora</taxon>
    </lineage>
</organism>
<reference evidence="3" key="1">
    <citation type="journal article" date="2019" name="Int. J. Syst. Evol. Microbiol.">
        <title>The Global Catalogue of Microorganisms (GCM) 10K type strain sequencing project: providing services to taxonomists for standard genome sequencing and annotation.</title>
        <authorList>
            <consortium name="The Broad Institute Genomics Platform"/>
            <consortium name="The Broad Institute Genome Sequencing Center for Infectious Disease"/>
            <person name="Wu L."/>
            <person name="Ma J."/>
        </authorList>
    </citation>
    <scope>NUCLEOTIDE SEQUENCE [LARGE SCALE GENOMIC DNA]</scope>
    <source>
        <strain evidence="3">JCM 18123</strain>
    </source>
</reference>
<evidence type="ECO:0000313" key="2">
    <source>
        <dbReference type="EMBL" id="GAA4929740.1"/>
    </source>
</evidence>
<protein>
    <submittedName>
        <fullName evidence="2">Uncharacterized protein</fullName>
    </submittedName>
</protein>
<dbReference type="Proteomes" id="UP001499993">
    <property type="component" value="Unassembled WGS sequence"/>
</dbReference>
<evidence type="ECO:0000256" key="1">
    <source>
        <dbReference type="SAM" id="MobiDB-lite"/>
    </source>
</evidence>
<accession>A0ABP9G6B6</accession>
<keyword evidence="3" id="KW-1185">Reference proteome</keyword>
<name>A0ABP9G6B6_9ACTN</name>
<feature type="region of interest" description="Disordered" evidence="1">
    <location>
        <begin position="25"/>
        <end position="75"/>
    </location>
</feature>
<gene>
    <name evidence="2" type="ORF">GCM10023224_06630</name>
</gene>
<dbReference type="EMBL" id="BAABIK010000002">
    <property type="protein sequence ID" value="GAA4929740.1"/>
    <property type="molecule type" value="Genomic_DNA"/>
</dbReference>
<evidence type="ECO:0000313" key="3">
    <source>
        <dbReference type="Proteomes" id="UP001499993"/>
    </source>
</evidence>